<evidence type="ECO:0000256" key="4">
    <source>
        <dbReference type="NCBIfam" id="TIGR02018"/>
    </source>
</evidence>
<dbReference type="Gene3D" id="1.10.10.10">
    <property type="entry name" value="Winged helix-like DNA-binding domain superfamily/Winged helix DNA-binding domain"/>
    <property type="match status" value="1"/>
</dbReference>
<name>A0ABX9MV97_9BURK</name>
<dbReference type="CDD" id="cd07377">
    <property type="entry name" value="WHTH_GntR"/>
    <property type="match status" value="1"/>
</dbReference>
<dbReference type="Pfam" id="PF00392">
    <property type="entry name" value="GntR"/>
    <property type="match status" value="1"/>
</dbReference>
<evidence type="ECO:0000313" key="6">
    <source>
        <dbReference type="EMBL" id="RII82747.1"/>
    </source>
</evidence>
<evidence type="ECO:0000259" key="5">
    <source>
        <dbReference type="PROSITE" id="PS50949"/>
    </source>
</evidence>
<keyword evidence="7" id="KW-1185">Reference proteome</keyword>
<dbReference type="InterPro" id="IPR011663">
    <property type="entry name" value="UTRA"/>
</dbReference>
<organism evidence="6 7">
    <name type="scientific">Neopusillimonas maritima</name>
    <dbReference type="NCBI Taxonomy" id="2026239"/>
    <lineage>
        <taxon>Bacteria</taxon>
        <taxon>Pseudomonadati</taxon>
        <taxon>Pseudomonadota</taxon>
        <taxon>Betaproteobacteria</taxon>
        <taxon>Burkholderiales</taxon>
        <taxon>Alcaligenaceae</taxon>
        <taxon>Neopusillimonas</taxon>
    </lineage>
</organism>
<comment type="caution">
    <text evidence="6">The sequence shown here is derived from an EMBL/GenBank/DDBJ whole genome shotgun (WGS) entry which is preliminary data.</text>
</comment>
<evidence type="ECO:0000313" key="7">
    <source>
        <dbReference type="Proteomes" id="UP000266483"/>
    </source>
</evidence>
<gene>
    <name evidence="6" type="primary">hutC</name>
    <name evidence="6" type="ORF">CJO09_09150</name>
</gene>
<dbReference type="InterPro" id="IPR036390">
    <property type="entry name" value="WH_DNA-bd_sf"/>
</dbReference>
<dbReference type="SMART" id="SM00345">
    <property type="entry name" value="HTH_GNTR"/>
    <property type="match status" value="1"/>
</dbReference>
<protein>
    <recommendedName>
        <fullName evidence="4">Histidine utilization repressor</fullName>
    </recommendedName>
</protein>
<dbReference type="PRINTS" id="PR00035">
    <property type="entry name" value="HTHGNTR"/>
</dbReference>
<dbReference type="InterPro" id="IPR036388">
    <property type="entry name" value="WH-like_DNA-bd_sf"/>
</dbReference>
<dbReference type="InterPro" id="IPR000524">
    <property type="entry name" value="Tscrpt_reg_HTH_GntR"/>
</dbReference>
<dbReference type="SMART" id="SM00866">
    <property type="entry name" value="UTRA"/>
    <property type="match status" value="1"/>
</dbReference>
<keyword evidence="2" id="KW-0238">DNA-binding</keyword>
<dbReference type="PANTHER" id="PTHR44846:SF16">
    <property type="entry name" value="TRANSCRIPTIONAL REGULATOR PHNF-RELATED"/>
    <property type="match status" value="1"/>
</dbReference>
<feature type="domain" description="HTH gntR-type" evidence="5">
    <location>
        <begin position="8"/>
        <end position="76"/>
    </location>
</feature>
<reference evidence="6 7" key="1">
    <citation type="submission" date="2017-08" db="EMBL/GenBank/DDBJ databases">
        <title>Pusillimonas indicus sp. nov., a member of the family Alcaligenaceae isolated from surface seawater.</title>
        <authorList>
            <person name="Li J."/>
        </authorList>
    </citation>
    <scope>NUCLEOTIDE SEQUENCE [LARGE SCALE GENOMIC DNA]</scope>
    <source>
        <strain evidence="6 7">17-4A</strain>
    </source>
</reference>
<dbReference type="PANTHER" id="PTHR44846">
    <property type="entry name" value="MANNOSYL-D-GLYCERATE TRANSPORT/METABOLISM SYSTEM REPRESSOR MNGR-RELATED"/>
    <property type="match status" value="1"/>
</dbReference>
<dbReference type="EMBL" id="NQOU01000003">
    <property type="protein sequence ID" value="RII82747.1"/>
    <property type="molecule type" value="Genomic_DNA"/>
</dbReference>
<dbReference type="Pfam" id="PF07702">
    <property type="entry name" value="UTRA"/>
    <property type="match status" value="1"/>
</dbReference>
<keyword evidence="3" id="KW-0804">Transcription</keyword>
<evidence type="ECO:0000256" key="3">
    <source>
        <dbReference type="ARBA" id="ARBA00023163"/>
    </source>
</evidence>
<dbReference type="Proteomes" id="UP000266483">
    <property type="component" value="Unassembled WGS sequence"/>
</dbReference>
<keyword evidence="1" id="KW-0805">Transcription regulation</keyword>
<accession>A0ABX9MV97</accession>
<sequence length="238" mass="27095">MASNLKTTARYAQMKEEIRKFIVSGQWKPGQRVPSEHELTVQYNVSRMTANRVLRELTAEGFIERKQGVGSFVIELYPISSFLQIRDIKEEILERGHQHEAKVLTLRSFQCDASLAEALRLKPGADVFSTELIHFENHRPIQLEHRFVNPAVCPNFLSLDLSTATPSHYLFEHAPLTEAEQIVEAILASKVVAEALEIRRGAPCLLINRRTFSGKEVASVARLYHPGDRYRLMGKFKP</sequence>
<dbReference type="InterPro" id="IPR050679">
    <property type="entry name" value="Bact_HTH_transcr_reg"/>
</dbReference>
<proteinExistence type="predicted"/>
<dbReference type="Gene3D" id="3.40.1410.10">
    <property type="entry name" value="Chorismate lyase-like"/>
    <property type="match status" value="1"/>
</dbReference>
<dbReference type="InterPro" id="IPR010248">
    <property type="entry name" value="His_ut_repres"/>
</dbReference>
<dbReference type="InterPro" id="IPR028978">
    <property type="entry name" value="Chorismate_lyase_/UTRA_dom_sf"/>
</dbReference>
<dbReference type="SUPFAM" id="SSF64288">
    <property type="entry name" value="Chorismate lyase-like"/>
    <property type="match status" value="1"/>
</dbReference>
<dbReference type="PROSITE" id="PS50949">
    <property type="entry name" value="HTH_GNTR"/>
    <property type="match status" value="1"/>
</dbReference>
<dbReference type="RefSeq" id="WP_119442096.1">
    <property type="nucleotide sequence ID" value="NZ_CP170494.1"/>
</dbReference>
<evidence type="ECO:0000256" key="1">
    <source>
        <dbReference type="ARBA" id="ARBA00023015"/>
    </source>
</evidence>
<dbReference type="SUPFAM" id="SSF46785">
    <property type="entry name" value="Winged helix' DNA-binding domain"/>
    <property type="match status" value="1"/>
</dbReference>
<evidence type="ECO:0000256" key="2">
    <source>
        <dbReference type="ARBA" id="ARBA00023125"/>
    </source>
</evidence>
<dbReference type="NCBIfam" id="TIGR02018">
    <property type="entry name" value="his_ut_repres"/>
    <property type="match status" value="1"/>
</dbReference>